<evidence type="ECO:0000256" key="9">
    <source>
        <dbReference type="RuleBase" id="RU003485"/>
    </source>
</evidence>
<reference evidence="11 12" key="1">
    <citation type="submission" date="2017-02" db="EMBL/GenBank/DDBJ databases">
        <title>A draft genome of 'Candidatus Phytoplasma aurantifolia' the agent of the witches-broom disease of lime.</title>
        <authorList>
            <person name="Foissac X."/>
            <person name="Carle P."/>
        </authorList>
    </citation>
    <scope>NUCLEOTIDE SEQUENCE [LARGE SCALE GENOMIC DNA]</scope>
    <source>
        <strain evidence="11 12">WBDL</strain>
    </source>
</reference>
<dbReference type="GO" id="GO:0019843">
    <property type="term" value="F:rRNA binding"/>
    <property type="evidence" value="ECO:0007669"/>
    <property type="project" value="UniProtKB-UniRule"/>
</dbReference>
<comment type="function">
    <text evidence="1 8">Protein S19 forms a complex with S13 that binds strongly to the 16S ribosomal RNA.</text>
</comment>
<dbReference type="Proteomes" id="UP001383392">
    <property type="component" value="Unassembled WGS sequence"/>
</dbReference>
<comment type="similarity">
    <text evidence="2 8 9">Belongs to the universal ribosomal protein uS19 family.</text>
</comment>
<dbReference type="PANTHER" id="PTHR11880">
    <property type="entry name" value="RIBOSOMAL PROTEIN S19P FAMILY MEMBER"/>
    <property type="match status" value="1"/>
</dbReference>
<dbReference type="PIRSF" id="PIRSF002144">
    <property type="entry name" value="Ribosomal_S19"/>
    <property type="match status" value="1"/>
</dbReference>
<accession>A0A1S9M3B0</accession>
<protein>
    <recommendedName>
        <fullName evidence="7 8">Small ribosomal subunit protein uS19</fullName>
    </recommendedName>
</protein>
<dbReference type="OrthoDB" id="9797833at2"/>
<dbReference type="NCBIfam" id="TIGR01050">
    <property type="entry name" value="rpsS_bact"/>
    <property type="match status" value="1"/>
</dbReference>
<evidence type="ECO:0000256" key="6">
    <source>
        <dbReference type="ARBA" id="ARBA00023274"/>
    </source>
</evidence>
<dbReference type="STRING" id="180978.B2G44_00440"/>
<dbReference type="InterPro" id="IPR002222">
    <property type="entry name" value="Ribosomal_uS19"/>
</dbReference>
<keyword evidence="4 8" id="KW-0694">RNA-binding</keyword>
<dbReference type="RefSeq" id="WP_078122898.1">
    <property type="nucleotide sequence ID" value="NZ_JAOSJG010000002.1"/>
</dbReference>
<dbReference type="GO" id="GO:0003735">
    <property type="term" value="F:structural constituent of ribosome"/>
    <property type="evidence" value="ECO:0007669"/>
    <property type="project" value="InterPro"/>
</dbReference>
<dbReference type="InterPro" id="IPR023575">
    <property type="entry name" value="Ribosomal_uS19_SF"/>
</dbReference>
<dbReference type="Gene3D" id="3.30.860.10">
    <property type="entry name" value="30s Ribosomal Protein S19, Chain A"/>
    <property type="match status" value="1"/>
</dbReference>
<dbReference type="GO" id="GO:0006412">
    <property type="term" value="P:translation"/>
    <property type="evidence" value="ECO:0007669"/>
    <property type="project" value="UniProtKB-UniRule"/>
</dbReference>
<dbReference type="HAMAP" id="MF_00531">
    <property type="entry name" value="Ribosomal_uS19"/>
    <property type="match status" value="1"/>
</dbReference>
<dbReference type="AlphaFoldDB" id="A0A1S9M3B0"/>
<keyword evidence="6 8" id="KW-0687">Ribonucleoprotein</keyword>
<evidence type="ECO:0000256" key="3">
    <source>
        <dbReference type="ARBA" id="ARBA00022730"/>
    </source>
</evidence>
<keyword evidence="13" id="KW-1185">Reference proteome</keyword>
<gene>
    <name evidence="8 10" type="primary">rpsS</name>
    <name evidence="11" type="ORF">B2G44_00440</name>
    <name evidence="10" type="ORF">OC712_00290</name>
</gene>
<dbReference type="SUPFAM" id="SSF54570">
    <property type="entry name" value="Ribosomal protein S19"/>
    <property type="match status" value="1"/>
</dbReference>
<dbReference type="PRINTS" id="PR00975">
    <property type="entry name" value="RIBOSOMALS19"/>
</dbReference>
<evidence type="ECO:0000256" key="8">
    <source>
        <dbReference type="HAMAP-Rule" id="MF_00531"/>
    </source>
</evidence>
<evidence type="ECO:0000313" key="11">
    <source>
        <dbReference type="EMBL" id="OOP59758.1"/>
    </source>
</evidence>
<dbReference type="GO" id="GO:0005737">
    <property type="term" value="C:cytoplasm"/>
    <property type="evidence" value="ECO:0007669"/>
    <property type="project" value="UniProtKB-ARBA"/>
</dbReference>
<sequence>MSRSIKKGFFADHNLLSKVMQQEKQKIKKTIKTYSRDTSIIPEFVGYKISVHNGKDFTDLFITEDMVGYKLGSFAFTRKYVVHVKKDKSSQKK</sequence>
<name>A0A1S9M3B0_9MOLU</name>
<evidence type="ECO:0000256" key="4">
    <source>
        <dbReference type="ARBA" id="ARBA00022884"/>
    </source>
</evidence>
<dbReference type="EMBL" id="MWKN01000015">
    <property type="protein sequence ID" value="OOP59758.1"/>
    <property type="molecule type" value="Genomic_DNA"/>
</dbReference>
<dbReference type="PANTHER" id="PTHR11880:SF8">
    <property type="entry name" value="SMALL RIBOSOMAL SUBUNIT PROTEIN US19M"/>
    <property type="match status" value="1"/>
</dbReference>
<keyword evidence="3 8" id="KW-0699">rRNA-binding</keyword>
<dbReference type="InterPro" id="IPR005732">
    <property type="entry name" value="Ribosomal_uS19_bac-type"/>
</dbReference>
<dbReference type="GO" id="GO:0015935">
    <property type="term" value="C:small ribosomal subunit"/>
    <property type="evidence" value="ECO:0007669"/>
    <property type="project" value="InterPro"/>
</dbReference>
<evidence type="ECO:0000256" key="5">
    <source>
        <dbReference type="ARBA" id="ARBA00022980"/>
    </source>
</evidence>
<evidence type="ECO:0000313" key="12">
    <source>
        <dbReference type="Proteomes" id="UP000189722"/>
    </source>
</evidence>
<reference evidence="10 13" key="2">
    <citation type="journal article" date="2023" name="Int. J. Syst. Evol. Microbiol.">
        <title>The observation of taxonomic boundaries for the 16SrII and 16SrXXV phytoplasmas using genome-based delimitation.</title>
        <authorList>
            <person name="Rodrigues Jardim B."/>
            <person name="Tran-Nguyen L.T.T."/>
            <person name="Gambley C."/>
            <person name="Al-Sadi A.M."/>
            <person name="Al-Subhi A.M."/>
            <person name="Foissac X."/>
            <person name="Salar P."/>
            <person name="Cai H."/>
            <person name="Yang J.Y."/>
            <person name="Davis R."/>
            <person name="Jones L."/>
            <person name="Rodoni B."/>
            <person name="Constable F.E."/>
        </authorList>
    </citation>
    <scope>NUCLEOTIDE SEQUENCE [LARGE SCALE GENOMIC DNA]</scope>
    <source>
        <strain evidence="10">BAWM-OMN-P75</strain>
    </source>
</reference>
<comment type="caution">
    <text evidence="11">The sequence shown here is derived from an EMBL/GenBank/DDBJ whole genome shotgun (WGS) entry which is preliminary data.</text>
</comment>
<dbReference type="Proteomes" id="UP000189722">
    <property type="component" value="Unassembled WGS sequence"/>
</dbReference>
<evidence type="ECO:0000256" key="7">
    <source>
        <dbReference type="ARBA" id="ARBA00035163"/>
    </source>
</evidence>
<evidence type="ECO:0000313" key="10">
    <source>
        <dbReference type="EMBL" id="MEK0308930.1"/>
    </source>
</evidence>
<proteinExistence type="inferred from homology"/>
<keyword evidence="5 8" id="KW-0689">Ribosomal protein</keyword>
<dbReference type="Pfam" id="PF00203">
    <property type="entry name" value="Ribosomal_S19"/>
    <property type="match status" value="1"/>
</dbReference>
<evidence type="ECO:0000256" key="2">
    <source>
        <dbReference type="ARBA" id="ARBA00007345"/>
    </source>
</evidence>
<dbReference type="EMBL" id="JAOSJG010000002">
    <property type="protein sequence ID" value="MEK0308930.1"/>
    <property type="molecule type" value="Genomic_DNA"/>
</dbReference>
<organism evidence="11 12">
    <name type="scientific">Candidatus Phytoplasma citri</name>
    <dbReference type="NCBI Taxonomy" id="180978"/>
    <lineage>
        <taxon>Bacteria</taxon>
        <taxon>Bacillati</taxon>
        <taxon>Mycoplasmatota</taxon>
        <taxon>Mollicutes</taxon>
        <taxon>Acholeplasmatales</taxon>
        <taxon>Acholeplasmataceae</taxon>
        <taxon>Candidatus Phytoplasma</taxon>
        <taxon>16SrII (Peanut WB group)</taxon>
    </lineage>
</organism>
<dbReference type="FunFam" id="3.30.860.10:FF:000001">
    <property type="entry name" value="30S ribosomal protein S19"/>
    <property type="match status" value="1"/>
</dbReference>
<evidence type="ECO:0000313" key="13">
    <source>
        <dbReference type="Proteomes" id="UP001383392"/>
    </source>
</evidence>
<evidence type="ECO:0000256" key="1">
    <source>
        <dbReference type="ARBA" id="ARBA00003239"/>
    </source>
</evidence>
<dbReference type="GO" id="GO:0000028">
    <property type="term" value="P:ribosomal small subunit assembly"/>
    <property type="evidence" value="ECO:0007669"/>
    <property type="project" value="TreeGrafter"/>
</dbReference>